<accession>A0A6B2KU50</accession>
<name>A0A6B2KU50_9NEIS</name>
<dbReference type="InterPro" id="IPR012337">
    <property type="entry name" value="RNaseH-like_sf"/>
</dbReference>
<evidence type="ECO:0000259" key="2">
    <source>
        <dbReference type="PROSITE" id="PS50994"/>
    </source>
</evidence>
<dbReference type="RefSeq" id="WP_163317028.1">
    <property type="nucleotide sequence ID" value="NZ_JAAGAA010000012.1"/>
</dbReference>
<dbReference type="InterPro" id="IPR036397">
    <property type="entry name" value="RNaseH_sf"/>
</dbReference>
<evidence type="ECO:0000256" key="1">
    <source>
        <dbReference type="SAM" id="MobiDB-lite"/>
    </source>
</evidence>
<feature type="region of interest" description="Disordered" evidence="1">
    <location>
        <begin position="1"/>
        <end position="40"/>
    </location>
</feature>
<dbReference type="PROSITE" id="PS50994">
    <property type="entry name" value="INTEGRASE"/>
    <property type="match status" value="1"/>
</dbReference>
<dbReference type="SUPFAM" id="SSF53098">
    <property type="entry name" value="Ribonuclease H-like"/>
    <property type="match status" value="1"/>
</dbReference>
<dbReference type="EMBL" id="JAAGAA010000012">
    <property type="protein sequence ID" value="NDV13765.1"/>
    <property type="molecule type" value="Genomic_DNA"/>
</dbReference>
<dbReference type="Pfam" id="PF00665">
    <property type="entry name" value="rve"/>
    <property type="match status" value="1"/>
</dbReference>
<dbReference type="InterPro" id="IPR001584">
    <property type="entry name" value="Integrase_cat-core"/>
</dbReference>
<reference evidence="3 4" key="1">
    <citation type="submission" date="2020-02" db="EMBL/GenBank/DDBJ databases">
        <authorList>
            <person name="Yang Z."/>
        </authorList>
    </citation>
    <scope>NUCLEOTIDE SEQUENCE [LARGE SCALE GENOMIC DNA]</scope>
    <source>
        <strain evidence="3 4">HX-7-9</strain>
    </source>
</reference>
<keyword evidence="4" id="KW-1185">Reference proteome</keyword>
<comment type="caution">
    <text evidence="3">The sequence shown here is derived from an EMBL/GenBank/DDBJ whole genome shotgun (WGS) entry which is preliminary data.</text>
</comment>
<dbReference type="GO" id="GO:0003676">
    <property type="term" value="F:nucleic acid binding"/>
    <property type="evidence" value="ECO:0007669"/>
    <property type="project" value="InterPro"/>
</dbReference>
<dbReference type="Proteomes" id="UP000482578">
    <property type="component" value="Unassembled WGS sequence"/>
</dbReference>
<evidence type="ECO:0000313" key="4">
    <source>
        <dbReference type="Proteomes" id="UP000482578"/>
    </source>
</evidence>
<dbReference type="Gene3D" id="3.30.420.10">
    <property type="entry name" value="Ribonuclease H-like superfamily/Ribonuclease H"/>
    <property type="match status" value="1"/>
</dbReference>
<gene>
    <name evidence="3" type="ORF">GZH52_13345</name>
</gene>
<evidence type="ECO:0000313" key="3">
    <source>
        <dbReference type="EMBL" id="NDV13765.1"/>
    </source>
</evidence>
<dbReference type="AlphaFoldDB" id="A0A6B2KU50"/>
<sequence length="160" mass="18040">MQLQQTHQSGGVSLWPGSSPRRHGVGSLHDLEPTPNRPTHKLFKAYDPGHSHMDAKYLPQMPDKSARRYLFVAIDRTTRRVFVLIKPHKTVATARAFLSARQKAAACLVRTMLTDNGSEFTVRLFNRQKQASGEHEFDRLRASLESAQICSRNAFAIAQD</sequence>
<proteinExistence type="predicted"/>
<feature type="compositionally biased region" description="Polar residues" evidence="1">
    <location>
        <begin position="1"/>
        <end position="11"/>
    </location>
</feature>
<protein>
    <submittedName>
        <fullName evidence="3">Transposase family protein</fullName>
    </submittedName>
</protein>
<dbReference type="GO" id="GO:0015074">
    <property type="term" value="P:DNA integration"/>
    <property type="evidence" value="ECO:0007669"/>
    <property type="project" value="InterPro"/>
</dbReference>
<organism evidence="3 4">
    <name type="scientific">Crenobacter caeni</name>
    <dbReference type="NCBI Taxonomy" id="2705474"/>
    <lineage>
        <taxon>Bacteria</taxon>
        <taxon>Pseudomonadati</taxon>
        <taxon>Pseudomonadota</taxon>
        <taxon>Betaproteobacteria</taxon>
        <taxon>Neisseriales</taxon>
        <taxon>Neisseriaceae</taxon>
        <taxon>Crenobacter</taxon>
    </lineage>
</organism>
<feature type="domain" description="Integrase catalytic" evidence="2">
    <location>
        <begin position="44"/>
        <end position="160"/>
    </location>
</feature>